<keyword evidence="4" id="KW-0472">Membrane</keyword>
<dbReference type="InterPro" id="IPR012944">
    <property type="entry name" value="SusD_RagB_dom"/>
</dbReference>
<dbReference type="KEGG" id="psn:Pedsa_2489"/>
<evidence type="ECO:0000259" key="6">
    <source>
        <dbReference type="Pfam" id="PF07980"/>
    </source>
</evidence>
<protein>
    <submittedName>
        <fullName evidence="8">RagB/SusD domain protein</fullName>
    </submittedName>
</protein>
<dbReference type="GO" id="GO:0009279">
    <property type="term" value="C:cell outer membrane"/>
    <property type="evidence" value="ECO:0007669"/>
    <property type="project" value="UniProtKB-SubCell"/>
</dbReference>
<evidence type="ECO:0000256" key="1">
    <source>
        <dbReference type="ARBA" id="ARBA00004442"/>
    </source>
</evidence>
<evidence type="ECO:0000313" key="8">
    <source>
        <dbReference type="EMBL" id="ADY53034.1"/>
    </source>
</evidence>
<evidence type="ECO:0000256" key="2">
    <source>
        <dbReference type="ARBA" id="ARBA00006275"/>
    </source>
</evidence>
<dbReference type="eggNOG" id="COG0561">
    <property type="taxonomic scope" value="Bacteria"/>
</dbReference>
<dbReference type="Pfam" id="PF07980">
    <property type="entry name" value="SusD_RagB"/>
    <property type="match status" value="1"/>
</dbReference>
<evidence type="ECO:0000313" key="9">
    <source>
        <dbReference type="Proteomes" id="UP000000310"/>
    </source>
</evidence>
<evidence type="ECO:0000256" key="5">
    <source>
        <dbReference type="ARBA" id="ARBA00023237"/>
    </source>
</evidence>
<comment type="subcellular location">
    <subcellularLocation>
        <location evidence="1">Cell outer membrane</location>
    </subcellularLocation>
</comment>
<dbReference type="Gene3D" id="1.25.40.390">
    <property type="match status" value="1"/>
</dbReference>
<keyword evidence="3" id="KW-0732">Signal</keyword>
<name>F0SEW8_PSESL</name>
<dbReference type="STRING" id="762903.Pedsa_2489"/>
<accession>F0SEW8</accession>
<organism evidence="8 9">
    <name type="scientific">Pseudopedobacter saltans (strain ATCC 51119 / DSM 12145 / JCM 21818 / CCUG 39354 / LMG 10337 / NBRC 100064 / NCIMB 13643)</name>
    <name type="common">Pedobacter saltans</name>
    <dbReference type="NCBI Taxonomy" id="762903"/>
    <lineage>
        <taxon>Bacteria</taxon>
        <taxon>Pseudomonadati</taxon>
        <taxon>Bacteroidota</taxon>
        <taxon>Sphingobacteriia</taxon>
        <taxon>Sphingobacteriales</taxon>
        <taxon>Sphingobacteriaceae</taxon>
        <taxon>Pseudopedobacter</taxon>
    </lineage>
</organism>
<sequence>MIFYNLITMKKYKIYLSALIIVLVTLVSCNKFLEVNPKSNWKDDTFYSTKEEATLALSGIYSQLAKEELYGYKFNVTLEAGTDETYTNDPSPNWNAAKYALTSSSDEVKGVWLKFYSCIQLVNQFEKNLKPDMFSTEEYNRLLAKALFIRGFSYFTLANWFGPVPLRLTPSTSQKDNILAPSPVFEVYKQAEKDYLFAAEHLDHAKASTYNPGEPNKMAAHGLLARLYLKMGGYQPYLADNDANCYFENPQQYFDKAKEQCEIIINDGWHTIVPYSTDKDSYRNHFLNYLKDKYDLKESLFEISFGNLYASGINVSGRLGNINGVEFVGTANIPRGFANFNVALPVYEIYAAEDVRRNWSIAGYRNKYNSTTQLFTMTYIFDNPLHFEYGIGKFRRWEPTNITELKSKGTTGMVNAIYTILNSTTGSDVDPNFTSINFPILRYSDVLLMHAEAIIGGRYGTADGTAAVASLNKVRERAGLTPYSGSLAHNDFFKELVDERLRELCFEGLRKQDLIRWNMLEEKLIETNAAITGHSSFISTDQYHQTYLEPGKNFDKSKHLLLPYPLQETLINTSLKQRLGW</sequence>
<dbReference type="EMBL" id="CP002545">
    <property type="protein sequence ID" value="ADY53034.1"/>
    <property type="molecule type" value="Genomic_DNA"/>
</dbReference>
<dbReference type="InterPro" id="IPR033985">
    <property type="entry name" value="SusD-like_N"/>
</dbReference>
<feature type="domain" description="RagB/SusD" evidence="6">
    <location>
        <begin position="346"/>
        <end position="581"/>
    </location>
</feature>
<evidence type="ECO:0000256" key="3">
    <source>
        <dbReference type="ARBA" id="ARBA00022729"/>
    </source>
</evidence>
<feature type="domain" description="SusD-like N-terminal" evidence="7">
    <location>
        <begin position="31"/>
        <end position="229"/>
    </location>
</feature>
<keyword evidence="9" id="KW-1185">Reference proteome</keyword>
<dbReference type="Proteomes" id="UP000000310">
    <property type="component" value="Chromosome"/>
</dbReference>
<dbReference type="HOGENOM" id="CLU_015553_1_1_10"/>
<reference evidence="9" key="2">
    <citation type="submission" date="2011-02" db="EMBL/GenBank/DDBJ databases">
        <title>The complete genome of Pedobacter saltans DSM 12145.</title>
        <authorList>
            <consortium name="US DOE Joint Genome Institute (JGI-PGF)"/>
            <person name="Lucas S."/>
            <person name="Copeland A."/>
            <person name="Lapidus A."/>
            <person name="Bruce D."/>
            <person name="Goodwin L."/>
            <person name="Pitluck S."/>
            <person name="Kyrpides N."/>
            <person name="Mavromatis K."/>
            <person name="Pagani I."/>
            <person name="Ivanova N."/>
            <person name="Ovchinnikova G."/>
            <person name="Lu M."/>
            <person name="Detter J.C."/>
            <person name="Han C."/>
            <person name="Land M."/>
            <person name="Hauser L."/>
            <person name="Markowitz V."/>
            <person name="Cheng J.-F."/>
            <person name="Hugenholtz P."/>
            <person name="Woyke T."/>
            <person name="Wu D."/>
            <person name="Tindall B."/>
            <person name="Pomrenke H.G."/>
            <person name="Brambilla E."/>
            <person name="Klenk H.-P."/>
            <person name="Eisen J.A."/>
        </authorList>
    </citation>
    <scope>NUCLEOTIDE SEQUENCE [LARGE SCALE GENOMIC DNA]</scope>
    <source>
        <strain evidence="9">ATCC 51119 / DSM 12145 / JCM 21818 / LMG 10337 / NBRC 100064 / NCIMB 13643</strain>
    </source>
</reference>
<evidence type="ECO:0000256" key="4">
    <source>
        <dbReference type="ARBA" id="ARBA00023136"/>
    </source>
</evidence>
<dbReference type="InterPro" id="IPR011990">
    <property type="entry name" value="TPR-like_helical_dom_sf"/>
</dbReference>
<proteinExistence type="inferred from homology"/>
<comment type="similarity">
    <text evidence="2">Belongs to the SusD family.</text>
</comment>
<gene>
    <name evidence="8" type="ordered locus">Pedsa_2489</name>
</gene>
<dbReference type="Pfam" id="PF14322">
    <property type="entry name" value="SusD-like_3"/>
    <property type="match status" value="1"/>
</dbReference>
<dbReference type="AlphaFoldDB" id="F0SEW8"/>
<keyword evidence="5" id="KW-0998">Cell outer membrane</keyword>
<evidence type="ECO:0000259" key="7">
    <source>
        <dbReference type="Pfam" id="PF14322"/>
    </source>
</evidence>
<reference evidence="8 9" key="1">
    <citation type="journal article" date="2011" name="Stand. Genomic Sci.">
        <title>Complete genome sequence of the gliding, heparinolytic Pedobacter saltans type strain (113).</title>
        <authorList>
            <person name="Liolios K."/>
            <person name="Sikorski J."/>
            <person name="Lu M."/>
            <person name="Nolan M."/>
            <person name="Lapidus A."/>
            <person name="Lucas S."/>
            <person name="Hammon N."/>
            <person name="Deshpande S."/>
            <person name="Cheng J.F."/>
            <person name="Tapia R."/>
            <person name="Han C."/>
            <person name="Goodwin L."/>
            <person name="Pitluck S."/>
            <person name="Huntemann M."/>
            <person name="Ivanova N."/>
            <person name="Pagani I."/>
            <person name="Mavromatis K."/>
            <person name="Ovchinikova G."/>
            <person name="Pati A."/>
            <person name="Chen A."/>
            <person name="Palaniappan K."/>
            <person name="Land M."/>
            <person name="Hauser L."/>
            <person name="Brambilla E.M."/>
            <person name="Kotsyurbenko O."/>
            <person name="Rohde M."/>
            <person name="Tindall B.J."/>
            <person name="Abt B."/>
            <person name="Goker M."/>
            <person name="Detter J.C."/>
            <person name="Woyke T."/>
            <person name="Bristow J."/>
            <person name="Eisen J.A."/>
            <person name="Markowitz V."/>
            <person name="Hugenholtz P."/>
            <person name="Klenk H.P."/>
            <person name="Kyrpides N.C."/>
        </authorList>
    </citation>
    <scope>NUCLEOTIDE SEQUENCE [LARGE SCALE GENOMIC DNA]</scope>
    <source>
        <strain evidence="9">ATCC 51119 / DSM 12145 / JCM 21818 / LMG 10337 / NBRC 100064 / NCIMB 13643</strain>
    </source>
</reference>
<dbReference type="SUPFAM" id="SSF48452">
    <property type="entry name" value="TPR-like"/>
    <property type="match status" value="1"/>
</dbReference>